<protein>
    <recommendedName>
        <fullName evidence="1">Integrase catalytic domain-containing protein</fullName>
    </recommendedName>
</protein>
<gene>
    <name evidence="2" type="ORF">FOL47_002910</name>
</gene>
<comment type="caution">
    <text evidence="2">The sequence shown here is derived from an EMBL/GenBank/DDBJ whole genome shotgun (WGS) entry which is preliminary data.</text>
</comment>
<accession>A0A7J6KNM9</accession>
<dbReference type="AlphaFoldDB" id="A0A7J6KNM9"/>
<dbReference type="PROSITE" id="PS50994">
    <property type="entry name" value="INTEGRASE"/>
    <property type="match status" value="1"/>
</dbReference>
<dbReference type="GO" id="GO:0003676">
    <property type="term" value="F:nucleic acid binding"/>
    <property type="evidence" value="ECO:0007669"/>
    <property type="project" value="InterPro"/>
</dbReference>
<dbReference type="InterPro" id="IPR001584">
    <property type="entry name" value="Integrase_cat-core"/>
</dbReference>
<evidence type="ECO:0000313" key="2">
    <source>
        <dbReference type="EMBL" id="KAF4648697.1"/>
    </source>
</evidence>
<keyword evidence="3" id="KW-1185">Reference proteome</keyword>
<feature type="domain" description="Integrase catalytic" evidence="1">
    <location>
        <begin position="206"/>
        <end position="367"/>
    </location>
</feature>
<dbReference type="EMBL" id="JAAPAO010001852">
    <property type="protein sequence ID" value="KAF4648697.1"/>
    <property type="molecule type" value="Genomic_DNA"/>
</dbReference>
<sequence>MNVRLEFVKVPGSANSGADSLSSQQSLTSSSAALALVAAVNQTDDSTLKNGAQEVCQSLINGDSSAVVKWLLSLQSNDPFIDGIKKLLAKEKKDVYLERLLKDQGRLYQLNRLGLVVECKFLDEPNSVARFRVLLPGDPEILSKFARYYHETNSHCSLRYVTYLFTRDFHAPNFKQVARSVIRGCAPCVEKRVKLASSGGLQSYGRSTSDLSGVWSTVYADTADMLIKDRFGFRYLLVVVDSLCGFCWLSPLKSLDAPELVRMITSFCDRIGWPRKFISDGGRNFVAKLTKDMFRTQGVIQEFVPRYSAFANGRAERCIGSVKAKFQTLTRSQKKEWSVHIPAINKSINLSPLPTGLTAFDIFFQRSYDSPLSRKIHSVNDLVLDKELKAEEVVSRTPPKSFKVGDLVRRSNKEANDNSVYEVISVNNRSVDVRRKGDNTSLPVKEHVRNLVLAQS</sequence>
<dbReference type="Proteomes" id="UP000591131">
    <property type="component" value="Unassembled WGS sequence"/>
</dbReference>
<reference evidence="2 3" key="1">
    <citation type="submission" date="2020-04" db="EMBL/GenBank/DDBJ databases">
        <title>Perkinsus chesapeaki whole genome sequence.</title>
        <authorList>
            <person name="Bogema D.R."/>
        </authorList>
    </citation>
    <scope>NUCLEOTIDE SEQUENCE [LARGE SCALE GENOMIC DNA]</scope>
    <source>
        <strain evidence="2">ATCC PRA-425</strain>
    </source>
</reference>
<dbReference type="InterPro" id="IPR036397">
    <property type="entry name" value="RNaseH_sf"/>
</dbReference>
<dbReference type="GO" id="GO:0015074">
    <property type="term" value="P:DNA integration"/>
    <property type="evidence" value="ECO:0007669"/>
    <property type="project" value="InterPro"/>
</dbReference>
<organism evidence="2 3">
    <name type="scientific">Perkinsus chesapeaki</name>
    <name type="common">Clam parasite</name>
    <name type="synonym">Perkinsus andrewsi</name>
    <dbReference type="NCBI Taxonomy" id="330153"/>
    <lineage>
        <taxon>Eukaryota</taxon>
        <taxon>Sar</taxon>
        <taxon>Alveolata</taxon>
        <taxon>Perkinsozoa</taxon>
        <taxon>Perkinsea</taxon>
        <taxon>Perkinsida</taxon>
        <taxon>Perkinsidae</taxon>
        <taxon>Perkinsus</taxon>
    </lineage>
</organism>
<dbReference type="SUPFAM" id="SSF53098">
    <property type="entry name" value="Ribonuclease H-like"/>
    <property type="match status" value="1"/>
</dbReference>
<dbReference type="PANTHER" id="PTHR37984">
    <property type="entry name" value="PROTEIN CBG26694"/>
    <property type="match status" value="1"/>
</dbReference>
<evidence type="ECO:0000259" key="1">
    <source>
        <dbReference type="PROSITE" id="PS50994"/>
    </source>
</evidence>
<dbReference type="OrthoDB" id="115435at2759"/>
<dbReference type="InterPro" id="IPR050951">
    <property type="entry name" value="Retrovirus_Pol_polyprotein"/>
</dbReference>
<dbReference type="PANTHER" id="PTHR37984:SF5">
    <property type="entry name" value="PROTEIN NYNRIN-LIKE"/>
    <property type="match status" value="1"/>
</dbReference>
<evidence type="ECO:0000313" key="3">
    <source>
        <dbReference type="Proteomes" id="UP000591131"/>
    </source>
</evidence>
<dbReference type="InterPro" id="IPR012337">
    <property type="entry name" value="RNaseH-like_sf"/>
</dbReference>
<name>A0A7J6KNM9_PERCH</name>
<dbReference type="Gene3D" id="3.30.420.10">
    <property type="entry name" value="Ribonuclease H-like superfamily/Ribonuclease H"/>
    <property type="match status" value="1"/>
</dbReference>
<proteinExistence type="predicted"/>